<proteinExistence type="inferred from homology"/>
<evidence type="ECO:0000313" key="13">
    <source>
        <dbReference type="EMBL" id="GMM35175.1"/>
    </source>
</evidence>
<dbReference type="InterPro" id="IPR050188">
    <property type="entry name" value="RluA_PseudoU_synthase"/>
</dbReference>
<sequence>MQLSKLTVLSESIHHLVVNKNPSMFCQPPMNRQFYNNTVLHTLQEMGYDQQKLFPINRLDFNVSGCVCIGRSKIAAQQFSKNMKGGKWSNKGFIIDRKYVGLMEPIKSNKYLSQFKKLPLVEDDVGLIDVIVDGKQARTKYQIIDSDDDSGRKLVALRLLTGRKHQIRIHLNHLGYSIVGDYKHGYRNTSDKTTRSDDLPYSAPIALHGAYMRNKIGMKEYETFAPLQWSWKLSDGSGLWDWMIERGHMSGEQETFGELSDKIKEALRDLK</sequence>
<reference evidence="13 14" key="1">
    <citation type="journal article" date="2023" name="Elife">
        <title>Identification of key yeast species and microbe-microbe interactions impacting larval growth of Drosophila in the wild.</title>
        <authorList>
            <person name="Mure A."/>
            <person name="Sugiura Y."/>
            <person name="Maeda R."/>
            <person name="Honda K."/>
            <person name="Sakurai N."/>
            <person name="Takahashi Y."/>
            <person name="Watada M."/>
            <person name="Katoh T."/>
            <person name="Gotoh A."/>
            <person name="Gotoh Y."/>
            <person name="Taniguchi I."/>
            <person name="Nakamura K."/>
            <person name="Hayashi T."/>
            <person name="Katayama T."/>
            <person name="Uemura T."/>
            <person name="Hattori Y."/>
        </authorList>
    </citation>
    <scope>NUCLEOTIDE SEQUENCE [LARGE SCALE GENOMIC DNA]</scope>
    <source>
        <strain evidence="13 14">SC-9</strain>
    </source>
</reference>
<dbReference type="Proteomes" id="UP001360560">
    <property type="component" value="Unassembled WGS sequence"/>
</dbReference>
<dbReference type="Pfam" id="PF00849">
    <property type="entry name" value="PseudoU_synth_2"/>
    <property type="match status" value="1"/>
</dbReference>
<evidence type="ECO:0000256" key="8">
    <source>
        <dbReference type="ARBA" id="ARBA00040626"/>
    </source>
</evidence>
<evidence type="ECO:0000256" key="10">
    <source>
        <dbReference type="ARBA" id="ARBA00041978"/>
    </source>
</evidence>
<dbReference type="SUPFAM" id="SSF55120">
    <property type="entry name" value="Pseudouridine synthase"/>
    <property type="match status" value="1"/>
</dbReference>
<comment type="caution">
    <text evidence="13">The sequence shown here is derived from an EMBL/GenBank/DDBJ whole genome shotgun (WGS) entry which is preliminary data.</text>
</comment>
<dbReference type="GO" id="GO:0005739">
    <property type="term" value="C:mitochondrion"/>
    <property type="evidence" value="ECO:0007669"/>
    <property type="project" value="UniProtKB-SubCell"/>
</dbReference>
<organism evidence="13 14">
    <name type="scientific">Saccharomycopsis crataegensis</name>
    <dbReference type="NCBI Taxonomy" id="43959"/>
    <lineage>
        <taxon>Eukaryota</taxon>
        <taxon>Fungi</taxon>
        <taxon>Dikarya</taxon>
        <taxon>Ascomycota</taxon>
        <taxon>Saccharomycotina</taxon>
        <taxon>Saccharomycetes</taxon>
        <taxon>Saccharomycopsidaceae</taxon>
        <taxon>Saccharomycopsis</taxon>
    </lineage>
</organism>
<evidence type="ECO:0000256" key="11">
    <source>
        <dbReference type="ARBA" id="ARBA00042700"/>
    </source>
</evidence>
<dbReference type="PANTHER" id="PTHR21600">
    <property type="entry name" value="MITOCHONDRIAL RNA PSEUDOURIDINE SYNTHASE"/>
    <property type="match status" value="1"/>
</dbReference>
<keyword evidence="14" id="KW-1185">Reference proteome</keyword>
<evidence type="ECO:0000256" key="1">
    <source>
        <dbReference type="ARBA" id="ARBA00004173"/>
    </source>
</evidence>
<comment type="subcellular location">
    <subcellularLocation>
        <location evidence="1">Mitochondrion</location>
    </subcellularLocation>
</comment>
<dbReference type="PANTHER" id="PTHR21600:SF81">
    <property type="entry name" value="21S RRNA PSEUDOURIDINE(2819) SYNTHASE"/>
    <property type="match status" value="1"/>
</dbReference>
<dbReference type="InterPro" id="IPR006145">
    <property type="entry name" value="PsdUridine_synth_RsuA/RluA"/>
</dbReference>
<evidence type="ECO:0000256" key="2">
    <source>
        <dbReference type="ARBA" id="ARBA00010876"/>
    </source>
</evidence>
<dbReference type="GO" id="GO:0000455">
    <property type="term" value="P:enzyme-directed rRNA pseudouridine synthesis"/>
    <property type="evidence" value="ECO:0007669"/>
    <property type="project" value="TreeGrafter"/>
</dbReference>
<dbReference type="GO" id="GO:0003723">
    <property type="term" value="F:RNA binding"/>
    <property type="evidence" value="ECO:0007669"/>
    <property type="project" value="InterPro"/>
</dbReference>
<dbReference type="AlphaFoldDB" id="A0AAV5QKX5"/>
<dbReference type="RefSeq" id="XP_064852175.1">
    <property type="nucleotide sequence ID" value="XM_064996103.1"/>
</dbReference>
<dbReference type="EMBL" id="BTFZ01000004">
    <property type="protein sequence ID" value="GMM35175.1"/>
    <property type="molecule type" value="Genomic_DNA"/>
</dbReference>
<comment type="catalytic activity">
    <reaction evidence="5">
        <text>uridine(2819) in 21S rRNA = pseudouridine(2819) in 21S rRNA</text>
        <dbReference type="Rhea" id="RHEA:42556"/>
        <dbReference type="Rhea" id="RHEA-COMP:10113"/>
        <dbReference type="Rhea" id="RHEA-COMP:10114"/>
        <dbReference type="ChEBI" id="CHEBI:65314"/>
        <dbReference type="ChEBI" id="CHEBI:65315"/>
        <dbReference type="EC" id="5.4.99.43"/>
    </reaction>
</comment>
<evidence type="ECO:0000256" key="5">
    <source>
        <dbReference type="ARBA" id="ARBA00036927"/>
    </source>
</evidence>
<evidence type="ECO:0000256" key="6">
    <source>
        <dbReference type="ARBA" id="ARBA00037513"/>
    </source>
</evidence>
<dbReference type="GeneID" id="90073154"/>
<dbReference type="CDD" id="cd02869">
    <property type="entry name" value="PseudoU_synth_RluA_like"/>
    <property type="match status" value="1"/>
</dbReference>
<dbReference type="InterPro" id="IPR020103">
    <property type="entry name" value="PsdUridine_synth_cat_dom_sf"/>
</dbReference>
<dbReference type="Gene3D" id="3.30.2350.10">
    <property type="entry name" value="Pseudouridine synthase"/>
    <property type="match status" value="1"/>
</dbReference>
<comment type="function">
    <text evidence="6">Pseudouridylate synthase responsible for the pseudouridine-2819 formation in mitochondrial 21S rRNA. May modulate the efficiency or the fidelity of the mitochondrial translation machinery.</text>
</comment>
<protein>
    <recommendedName>
        <fullName evidence="8">21S rRNA pseudouridine(2819) synthase</fullName>
        <ecNumber evidence="7">5.4.99.43</ecNumber>
    </recommendedName>
    <alternativeName>
        <fullName evidence="10">Pseudouridine synthase 5</fullName>
    </alternativeName>
    <alternativeName>
        <fullName evidence="9">Pseudouridylate synthase PUS5</fullName>
    </alternativeName>
    <alternativeName>
        <fullName evidence="11">Uracil hydrolyase PUS5</fullName>
    </alternativeName>
</protein>
<dbReference type="EC" id="5.4.99.43" evidence="7"/>
<feature type="domain" description="Pseudouridine synthase RsuA/RluA-like" evidence="12">
    <location>
        <begin position="14"/>
        <end position="173"/>
    </location>
</feature>
<gene>
    <name evidence="13" type="ORF">DASC09_025000</name>
</gene>
<name>A0AAV5QKX5_9ASCO</name>
<keyword evidence="3" id="KW-0496">Mitochondrion</keyword>
<evidence type="ECO:0000256" key="4">
    <source>
        <dbReference type="ARBA" id="ARBA00023235"/>
    </source>
</evidence>
<accession>A0AAV5QKX5</accession>
<evidence type="ECO:0000256" key="3">
    <source>
        <dbReference type="ARBA" id="ARBA00023128"/>
    </source>
</evidence>
<evidence type="ECO:0000256" key="7">
    <source>
        <dbReference type="ARBA" id="ARBA00038947"/>
    </source>
</evidence>
<evidence type="ECO:0000256" key="9">
    <source>
        <dbReference type="ARBA" id="ARBA00041561"/>
    </source>
</evidence>
<comment type="similarity">
    <text evidence="2">Belongs to the pseudouridine synthase RluA family.</text>
</comment>
<evidence type="ECO:0000259" key="12">
    <source>
        <dbReference type="Pfam" id="PF00849"/>
    </source>
</evidence>
<keyword evidence="4" id="KW-0413">Isomerase</keyword>
<evidence type="ECO:0000313" key="14">
    <source>
        <dbReference type="Proteomes" id="UP001360560"/>
    </source>
</evidence>
<dbReference type="GO" id="GO:0160143">
    <property type="term" value="F:21S rRNA pseudouridine(2819) synthase activity"/>
    <property type="evidence" value="ECO:0007669"/>
    <property type="project" value="UniProtKB-EC"/>
</dbReference>